<feature type="compositionally biased region" description="Pro residues" evidence="1">
    <location>
        <begin position="233"/>
        <end position="251"/>
    </location>
</feature>
<feature type="region of interest" description="Disordered" evidence="1">
    <location>
        <begin position="1"/>
        <end position="49"/>
    </location>
</feature>
<sequence length="336" mass="38097">MRATPSSLESLASHHSPTAQRNSSSSSLKVDNVSDSTITDDEDHGWEREMCEEQMKREIVSRLRVIRERARVERLRRGGNQGRFGDEDRRNEGESKDYTGQSDAAIRKSRIVPRLSSTSNNLSMLLTAARQLEATAPFRLDHTIHTTTAGTIGDLKQIMPSAMPSRKSAHSAWWAPNCEWSRRHPQWGGWKVSFMHRINDLHPFAVIRFTDPITPTQLRHRIPPSNVVTAFPPELPPLHPGPPGDSHPTPLPSLHSVVEYQRPTQLGHSDGGTRAYGANRSNGIRKLRDNSSVNDLVRHLQVVFNDFTIQATMLLCEDDGEWDYLLERAYCSFYRY</sequence>
<evidence type="ECO:0000313" key="2">
    <source>
        <dbReference type="EMBL" id="RUO96765.1"/>
    </source>
</evidence>
<evidence type="ECO:0000313" key="3">
    <source>
        <dbReference type="Proteomes" id="UP000268093"/>
    </source>
</evidence>
<organism evidence="2 3">
    <name type="scientific">Jimgerdemannia flammicorona</name>
    <dbReference type="NCBI Taxonomy" id="994334"/>
    <lineage>
        <taxon>Eukaryota</taxon>
        <taxon>Fungi</taxon>
        <taxon>Fungi incertae sedis</taxon>
        <taxon>Mucoromycota</taxon>
        <taxon>Mucoromycotina</taxon>
        <taxon>Endogonomycetes</taxon>
        <taxon>Endogonales</taxon>
        <taxon>Endogonaceae</taxon>
        <taxon>Jimgerdemannia</taxon>
    </lineage>
</organism>
<dbReference type="EMBL" id="RBNI01019756">
    <property type="protein sequence ID" value="RUO96765.1"/>
    <property type="molecule type" value="Genomic_DNA"/>
</dbReference>
<dbReference type="Proteomes" id="UP000268093">
    <property type="component" value="Unassembled WGS sequence"/>
</dbReference>
<dbReference type="AlphaFoldDB" id="A0A433A256"/>
<proteinExistence type="predicted"/>
<feature type="region of interest" description="Disordered" evidence="1">
    <location>
        <begin position="232"/>
        <end position="254"/>
    </location>
</feature>
<reference evidence="2 3" key="1">
    <citation type="journal article" date="2018" name="New Phytol.">
        <title>Phylogenomics of Endogonaceae and evolution of mycorrhizas within Mucoromycota.</title>
        <authorList>
            <person name="Chang Y."/>
            <person name="Desiro A."/>
            <person name="Na H."/>
            <person name="Sandor L."/>
            <person name="Lipzen A."/>
            <person name="Clum A."/>
            <person name="Barry K."/>
            <person name="Grigoriev I.V."/>
            <person name="Martin F.M."/>
            <person name="Stajich J.E."/>
            <person name="Smith M.E."/>
            <person name="Bonito G."/>
            <person name="Spatafora J.W."/>
        </authorList>
    </citation>
    <scope>NUCLEOTIDE SEQUENCE [LARGE SCALE GENOMIC DNA]</scope>
    <source>
        <strain evidence="2 3">GMNB39</strain>
    </source>
</reference>
<comment type="caution">
    <text evidence="2">The sequence shown here is derived from an EMBL/GenBank/DDBJ whole genome shotgun (WGS) entry which is preliminary data.</text>
</comment>
<feature type="compositionally biased region" description="Low complexity" evidence="1">
    <location>
        <begin position="22"/>
        <end position="36"/>
    </location>
</feature>
<feature type="region of interest" description="Disordered" evidence="1">
    <location>
        <begin position="79"/>
        <end position="102"/>
    </location>
</feature>
<keyword evidence="3" id="KW-1185">Reference proteome</keyword>
<feature type="compositionally biased region" description="Polar residues" evidence="1">
    <location>
        <begin position="1"/>
        <end position="21"/>
    </location>
</feature>
<gene>
    <name evidence="2" type="ORF">BC936DRAFT_141483</name>
</gene>
<protein>
    <submittedName>
        <fullName evidence="2">Uncharacterized protein</fullName>
    </submittedName>
</protein>
<feature type="compositionally biased region" description="Basic and acidic residues" evidence="1">
    <location>
        <begin position="84"/>
        <end position="97"/>
    </location>
</feature>
<accession>A0A433A256</accession>
<evidence type="ECO:0000256" key="1">
    <source>
        <dbReference type="SAM" id="MobiDB-lite"/>
    </source>
</evidence>
<name>A0A433A256_9FUNG</name>